<organism evidence="1 2">
    <name type="scientific">Holothuria leucospilota</name>
    <name type="common">Black long sea cucumber</name>
    <name type="synonym">Mertensiothuria leucospilota</name>
    <dbReference type="NCBI Taxonomy" id="206669"/>
    <lineage>
        <taxon>Eukaryota</taxon>
        <taxon>Metazoa</taxon>
        <taxon>Echinodermata</taxon>
        <taxon>Eleutherozoa</taxon>
        <taxon>Echinozoa</taxon>
        <taxon>Holothuroidea</taxon>
        <taxon>Aspidochirotacea</taxon>
        <taxon>Aspidochirotida</taxon>
        <taxon>Holothuriidae</taxon>
        <taxon>Holothuria</taxon>
    </lineage>
</organism>
<keyword evidence="2" id="KW-1185">Reference proteome</keyword>
<evidence type="ECO:0000313" key="1">
    <source>
        <dbReference type="EMBL" id="KAJ8049918.1"/>
    </source>
</evidence>
<protein>
    <submittedName>
        <fullName evidence="1">Uncharacterized protein</fullName>
    </submittedName>
</protein>
<gene>
    <name evidence="1" type="ORF">HOLleu_02883</name>
</gene>
<evidence type="ECO:0000313" key="2">
    <source>
        <dbReference type="Proteomes" id="UP001152320"/>
    </source>
</evidence>
<dbReference type="Proteomes" id="UP001152320">
    <property type="component" value="Chromosome 1"/>
</dbReference>
<name>A0A9Q1HLM7_HOLLE</name>
<proteinExistence type="predicted"/>
<dbReference type="AlphaFoldDB" id="A0A9Q1HLM7"/>
<comment type="caution">
    <text evidence="1">The sequence shown here is derived from an EMBL/GenBank/DDBJ whole genome shotgun (WGS) entry which is preliminary data.</text>
</comment>
<sequence>MNFIRQSLAEGDIVNKLKELFKGFKSKWQAYHDTLGSEEDIETSDEYKEQDNYINILELSLCGLALLVISQSFFNKHGIMCDDEITVDEGHGDKDKRDDNSVDYSMVNGDCDERDLGDCESDDKNMAGGSDCSDKGDGRAVIRKQPLEPIMTRTKQITYHIMQMQRRHSGDDREI</sequence>
<reference evidence="1" key="1">
    <citation type="submission" date="2021-10" db="EMBL/GenBank/DDBJ databases">
        <title>Tropical sea cucumber genome reveals ecological adaptation and Cuvierian tubules defense mechanism.</title>
        <authorList>
            <person name="Chen T."/>
        </authorList>
    </citation>
    <scope>NUCLEOTIDE SEQUENCE</scope>
    <source>
        <strain evidence="1">Nanhai2018</strain>
        <tissue evidence="1">Muscle</tissue>
    </source>
</reference>
<dbReference type="EMBL" id="JAIZAY010000001">
    <property type="protein sequence ID" value="KAJ8049918.1"/>
    <property type="molecule type" value="Genomic_DNA"/>
</dbReference>
<accession>A0A9Q1HLM7</accession>